<dbReference type="GO" id="GO:0070403">
    <property type="term" value="F:NAD+ binding"/>
    <property type="evidence" value="ECO:0007669"/>
    <property type="project" value="TreeGrafter"/>
</dbReference>
<dbReference type="InterPro" id="IPR050812">
    <property type="entry name" value="Preph/Arog_dehydrog"/>
</dbReference>
<dbReference type="Pfam" id="PF16896">
    <property type="entry name" value="PGDH_C"/>
    <property type="match status" value="1"/>
</dbReference>
<dbReference type="Gene3D" id="1.10.3640.10">
    <property type="entry name" value="Semialdehyde dehydrogenase-like, C-terminal"/>
    <property type="match status" value="1"/>
</dbReference>
<dbReference type="InterPro" id="IPR013116">
    <property type="entry name" value="KARI_N"/>
</dbReference>
<dbReference type="InterPro" id="IPR037161">
    <property type="entry name" value="Semialdehyde_DH-like_C"/>
</dbReference>
<protein>
    <submittedName>
        <fullName evidence="4">Semialdehyde dehydrogenase</fullName>
    </submittedName>
</protein>
<dbReference type="Proteomes" id="UP000480178">
    <property type="component" value="Chromosome"/>
</dbReference>
<name>A0A6C0GL07_9BACT</name>
<dbReference type="PANTHER" id="PTHR21363:SF0">
    <property type="entry name" value="PREPHENATE DEHYDROGENASE [NADP(+)]"/>
    <property type="match status" value="1"/>
</dbReference>
<dbReference type="KEGG" id="rhoz:GXP67_19790"/>
<keyword evidence="1" id="KW-0560">Oxidoreductase</keyword>
<sequence length="278" mass="30582">MNKVVLVGAGGKMGCRITDNIKNSSTYQVSYLEVGQAGIERLQQRGISVSKPEEVLPQADMVIFAVPDIYIGKVAASIVPQMKSGSIGICLDPAAPLAGHLPKREDISYFVSHPAHPSVFNWEPDEKTHFDYFGGIAAKQAIVCALMQGPEEHYAIGESLAKAMYAPVFRSHRITVEQMGILEPAMSETFMSTLTKLMREGLDEVVRKGVPKEAAWDFFLGHLNIQLGVLFDQLPGAVFSDAAYKAMDIGRPLIVKEDWKQIFEPESVKQQIESITKS</sequence>
<evidence type="ECO:0000256" key="1">
    <source>
        <dbReference type="ARBA" id="ARBA00023002"/>
    </source>
</evidence>
<proteinExistence type="predicted"/>
<evidence type="ECO:0000313" key="5">
    <source>
        <dbReference type="Proteomes" id="UP000480178"/>
    </source>
</evidence>
<dbReference type="AlphaFoldDB" id="A0A6C0GL07"/>
<evidence type="ECO:0000313" key="4">
    <source>
        <dbReference type="EMBL" id="QHT68726.1"/>
    </source>
</evidence>
<dbReference type="SUPFAM" id="SSF51735">
    <property type="entry name" value="NAD(P)-binding Rossmann-fold domains"/>
    <property type="match status" value="1"/>
</dbReference>
<dbReference type="GO" id="GO:0008977">
    <property type="term" value="F:prephenate dehydrogenase (NAD+) activity"/>
    <property type="evidence" value="ECO:0007669"/>
    <property type="project" value="TreeGrafter"/>
</dbReference>
<reference evidence="4 5" key="1">
    <citation type="submission" date="2020-01" db="EMBL/GenBank/DDBJ databases">
        <authorList>
            <person name="Kim M.K."/>
        </authorList>
    </citation>
    <scope>NUCLEOTIDE SEQUENCE [LARGE SCALE GENOMIC DNA]</scope>
    <source>
        <strain evidence="4 5">172606-1</strain>
    </source>
</reference>
<gene>
    <name evidence="4" type="ORF">GXP67_19790</name>
</gene>
<accession>A0A6C0GL07</accession>
<dbReference type="Pfam" id="PF07991">
    <property type="entry name" value="KARI_N"/>
    <property type="match status" value="1"/>
</dbReference>
<evidence type="ECO:0000259" key="3">
    <source>
        <dbReference type="Pfam" id="PF16896"/>
    </source>
</evidence>
<keyword evidence="5" id="KW-1185">Reference proteome</keyword>
<dbReference type="PANTHER" id="PTHR21363">
    <property type="entry name" value="PREPHENATE DEHYDROGENASE"/>
    <property type="match status" value="1"/>
</dbReference>
<feature type="domain" description="KARI N-terminal Rossmann" evidence="2">
    <location>
        <begin position="3"/>
        <end position="86"/>
    </location>
</feature>
<dbReference type="InterPro" id="IPR031663">
    <property type="entry name" value="PGDH_C"/>
</dbReference>
<dbReference type="RefSeq" id="WP_162444731.1">
    <property type="nucleotide sequence ID" value="NZ_CP048222.1"/>
</dbReference>
<dbReference type="GO" id="GO:0006571">
    <property type="term" value="P:tyrosine biosynthetic process"/>
    <property type="evidence" value="ECO:0007669"/>
    <property type="project" value="TreeGrafter"/>
</dbReference>
<dbReference type="Gene3D" id="3.40.50.720">
    <property type="entry name" value="NAD(P)-binding Rossmann-like Domain"/>
    <property type="match status" value="1"/>
</dbReference>
<dbReference type="InterPro" id="IPR036291">
    <property type="entry name" value="NAD(P)-bd_dom_sf"/>
</dbReference>
<organism evidence="4 5">
    <name type="scientific">Rhodocytophaga rosea</name>
    <dbReference type="NCBI Taxonomy" id="2704465"/>
    <lineage>
        <taxon>Bacteria</taxon>
        <taxon>Pseudomonadati</taxon>
        <taxon>Bacteroidota</taxon>
        <taxon>Cytophagia</taxon>
        <taxon>Cytophagales</taxon>
        <taxon>Rhodocytophagaceae</taxon>
        <taxon>Rhodocytophaga</taxon>
    </lineage>
</organism>
<dbReference type="EMBL" id="CP048222">
    <property type="protein sequence ID" value="QHT68726.1"/>
    <property type="molecule type" value="Genomic_DNA"/>
</dbReference>
<evidence type="ECO:0000259" key="2">
    <source>
        <dbReference type="Pfam" id="PF07991"/>
    </source>
</evidence>
<feature type="domain" description="Phosphogluconate dehydrogenase (decarboxylating) C-terminal" evidence="3">
    <location>
        <begin position="121"/>
        <end position="276"/>
    </location>
</feature>